<proteinExistence type="predicted"/>
<keyword evidence="3" id="KW-1185">Reference proteome</keyword>
<organism evidence="2 3">
    <name type="scientific">Vespula vulgaris</name>
    <name type="common">Yellow jacket</name>
    <name type="synonym">Wasp</name>
    <dbReference type="NCBI Taxonomy" id="7454"/>
    <lineage>
        <taxon>Eukaryota</taxon>
        <taxon>Metazoa</taxon>
        <taxon>Ecdysozoa</taxon>
        <taxon>Arthropoda</taxon>
        <taxon>Hexapoda</taxon>
        <taxon>Insecta</taxon>
        <taxon>Pterygota</taxon>
        <taxon>Neoptera</taxon>
        <taxon>Endopterygota</taxon>
        <taxon>Hymenoptera</taxon>
        <taxon>Apocrita</taxon>
        <taxon>Aculeata</taxon>
        <taxon>Vespoidea</taxon>
        <taxon>Vespidae</taxon>
        <taxon>Vespinae</taxon>
        <taxon>Vespula</taxon>
    </lineage>
</organism>
<sequence>MRTAPATRKSKKTRDVCSATLRQDRGRIFILDEEEEDGEDNQDNRKEEKRKGDGQGVIHFLRSSNCLDRTFEFGGFRREDQSLAWSLKIRNLEHEITRDGTFLVYEELRWFELPGP</sequence>
<feature type="compositionally biased region" description="Acidic residues" evidence="1">
    <location>
        <begin position="32"/>
        <end position="41"/>
    </location>
</feature>
<evidence type="ECO:0000256" key="1">
    <source>
        <dbReference type="SAM" id="MobiDB-lite"/>
    </source>
</evidence>
<dbReference type="EMBL" id="JACSEA010000003">
    <property type="protein sequence ID" value="KAF7404531.1"/>
    <property type="molecule type" value="Genomic_DNA"/>
</dbReference>
<name>A0A834KEZ6_VESVU</name>
<protein>
    <submittedName>
        <fullName evidence="2">Uncharacterized protein</fullName>
    </submittedName>
</protein>
<reference evidence="2" key="1">
    <citation type="journal article" date="2020" name="G3 (Bethesda)">
        <title>High-Quality Assemblies for Three Invasive Social Wasps from the &lt;i&gt;Vespula&lt;/i&gt; Genus.</title>
        <authorList>
            <person name="Harrop T.W.R."/>
            <person name="Guhlin J."/>
            <person name="McLaughlin G.M."/>
            <person name="Permina E."/>
            <person name="Stockwell P."/>
            <person name="Gilligan J."/>
            <person name="Le Lec M.F."/>
            <person name="Gruber M.A.M."/>
            <person name="Quinn O."/>
            <person name="Lovegrove M."/>
            <person name="Duncan E.J."/>
            <person name="Remnant E.J."/>
            <person name="Van Eeckhoven J."/>
            <person name="Graham B."/>
            <person name="Knapp R.A."/>
            <person name="Langford K.W."/>
            <person name="Kronenberg Z."/>
            <person name="Press M.O."/>
            <person name="Eacker S.M."/>
            <person name="Wilson-Rankin E.E."/>
            <person name="Purcell J."/>
            <person name="Lester P.J."/>
            <person name="Dearden P.K."/>
        </authorList>
    </citation>
    <scope>NUCLEOTIDE SEQUENCE</scope>
    <source>
        <strain evidence="2">Marl-1</strain>
    </source>
</reference>
<evidence type="ECO:0000313" key="2">
    <source>
        <dbReference type="EMBL" id="KAF7404531.1"/>
    </source>
</evidence>
<evidence type="ECO:0000313" key="3">
    <source>
        <dbReference type="Proteomes" id="UP000614350"/>
    </source>
</evidence>
<feature type="region of interest" description="Disordered" evidence="1">
    <location>
        <begin position="32"/>
        <end position="54"/>
    </location>
</feature>
<dbReference type="AlphaFoldDB" id="A0A834KEZ6"/>
<gene>
    <name evidence="2" type="ORF">HZH66_003437</name>
</gene>
<feature type="compositionally biased region" description="Basic and acidic residues" evidence="1">
    <location>
        <begin position="42"/>
        <end position="53"/>
    </location>
</feature>
<dbReference type="Proteomes" id="UP000614350">
    <property type="component" value="Unassembled WGS sequence"/>
</dbReference>
<accession>A0A834KEZ6</accession>
<comment type="caution">
    <text evidence="2">The sequence shown here is derived from an EMBL/GenBank/DDBJ whole genome shotgun (WGS) entry which is preliminary data.</text>
</comment>